<gene>
    <name evidence="3" type="ORF">MICPUN_59305</name>
</gene>
<evidence type="ECO:0000313" key="4">
    <source>
        <dbReference type="Proteomes" id="UP000002009"/>
    </source>
</evidence>
<feature type="transmembrane region" description="Helical" evidence="2">
    <location>
        <begin position="213"/>
        <end position="234"/>
    </location>
</feature>
<evidence type="ECO:0000256" key="1">
    <source>
        <dbReference type="SAM" id="MobiDB-lite"/>
    </source>
</evidence>
<feature type="region of interest" description="Disordered" evidence="1">
    <location>
        <begin position="245"/>
        <end position="268"/>
    </location>
</feature>
<reference evidence="3 4" key="1">
    <citation type="journal article" date="2009" name="Science">
        <title>Green evolution and dynamic adaptations revealed by genomes of the marine picoeukaryotes Micromonas.</title>
        <authorList>
            <person name="Worden A.Z."/>
            <person name="Lee J.H."/>
            <person name="Mock T."/>
            <person name="Rouze P."/>
            <person name="Simmons M.P."/>
            <person name="Aerts A.L."/>
            <person name="Allen A.E."/>
            <person name="Cuvelier M.L."/>
            <person name="Derelle E."/>
            <person name="Everett M.V."/>
            <person name="Foulon E."/>
            <person name="Grimwood J."/>
            <person name="Gundlach H."/>
            <person name="Henrissat B."/>
            <person name="Napoli C."/>
            <person name="McDonald S.M."/>
            <person name="Parker M.S."/>
            <person name="Rombauts S."/>
            <person name="Salamov A."/>
            <person name="Von Dassow P."/>
            <person name="Badger J.H."/>
            <person name="Coutinho P.M."/>
            <person name="Demir E."/>
            <person name="Dubchak I."/>
            <person name="Gentemann C."/>
            <person name="Eikrem W."/>
            <person name="Gready J.E."/>
            <person name="John U."/>
            <person name="Lanier W."/>
            <person name="Lindquist E.A."/>
            <person name="Lucas S."/>
            <person name="Mayer K.F."/>
            <person name="Moreau H."/>
            <person name="Not F."/>
            <person name="Otillar R."/>
            <person name="Panaud O."/>
            <person name="Pangilinan J."/>
            <person name="Paulsen I."/>
            <person name="Piegu B."/>
            <person name="Poliakov A."/>
            <person name="Robbens S."/>
            <person name="Schmutz J."/>
            <person name="Toulza E."/>
            <person name="Wyss T."/>
            <person name="Zelensky A."/>
            <person name="Zhou K."/>
            <person name="Armbrust E.V."/>
            <person name="Bhattacharya D."/>
            <person name="Goodenough U.W."/>
            <person name="Van de Peer Y."/>
            <person name="Grigoriev I.V."/>
        </authorList>
    </citation>
    <scope>NUCLEOTIDE SEQUENCE [LARGE SCALE GENOMIC DNA]</scope>
    <source>
        <strain evidence="4">RCC299 / NOUM17</strain>
    </source>
</reference>
<protein>
    <recommendedName>
        <fullName evidence="5">Major facilitator superfamily</fullName>
    </recommendedName>
</protein>
<organism evidence="3 4">
    <name type="scientific">Micromonas commoda (strain RCC299 / NOUM17 / CCMP2709)</name>
    <name type="common">Picoplanktonic green alga</name>
    <dbReference type="NCBI Taxonomy" id="296587"/>
    <lineage>
        <taxon>Eukaryota</taxon>
        <taxon>Viridiplantae</taxon>
        <taxon>Chlorophyta</taxon>
        <taxon>Mamiellophyceae</taxon>
        <taxon>Mamiellales</taxon>
        <taxon>Mamiellaceae</taxon>
        <taxon>Micromonas</taxon>
    </lineage>
</organism>
<keyword evidence="4" id="KW-1185">Reference proteome</keyword>
<feature type="transmembrane region" description="Helical" evidence="2">
    <location>
        <begin position="487"/>
        <end position="506"/>
    </location>
</feature>
<evidence type="ECO:0008006" key="5">
    <source>
        <dbReference type="Google" id="ProtNLM"/>
    </source>
</evidence>
<keyword evidence="2" id="KW-1133">Transmembrane helix</keyword>
<feature type="compositionally biased region" description="Acidic residues" evidence="1">
    <location>
        <begin position="245"/>
        <end position="260"/>
    </location>
</feature>
<accession>C1E8A7</accession>
<feature type="transmembrane region" description="Helical" evidence="2">
    <location>
        <begin position="42"/>
        <end position="63"/>
    </location>
</feature>
<feature type="transmembrane region" description="Helical" evidence="2">
    <location>
        <begin position="120"/>
        <end position="142"/>
    </location>
</feature>
<keyword evidence="2" id="KW-0812">Transmembrane</keyword>
<sequence length="590" mass="64679">MTGKEGGYGAIDSVGKGRSEEVDPYYDVEADEEVCRMPGKTVFATVCLYLTFVAMGFGTGWSSNDSIFQELNKFIERYDDLQFASDLVFASSCAASIVLVLAFVGLYCNPSRYDLRSLGFFEGTISTVLAVSCLVQFSLFMFWQQSRYVVLACAFMGAMIGNIQAFIIYPFFNAFYRLELIAYMNMGETLTSMTCGTLALAQSPTVGVETFSVQTYFTILFGLTCMAASAWGSLAWQTGFRRDADEVDSPQDLSEGEEENENHPERKPLLQKVERGGGDGAALADGGGSGELVWTAGEIITRGPHGMTAPAEEVRGARRQGPMQKLRGLCTNVAGVLGKEGTHLRSLLAIAGTNSILTWTVLPALLPFTAAAVSGSCRTDDPISKGFIRMCTSLSSMIRVTGPLMIRSDGRYWGNPNFVKCVGVCGICLNLGFCLPAFFPDPDGYWQTVRGKLFLMVAYFLTTPVEAFVQLHVLINTQRENAGSSKRIIDAGFFFTSLWVLGGFIVSEMLQQWTMTGTAACPGIDELADTDPRDLPFDPKELDKDFEAKAIQDERSASLGYLLGYEPYGYQYQPHRHPLMGPTWFNLFPG</sequence>
<feature type="transmembrane region" description="Helical" evidence="2">
    <location>
        <begin position="83"/>
        <end position="108"/>
    </location>
</feature>
<keyword evidence="2" id="KW-0472">Membrane</keyword>
<evidence type="ECO:0000256" key="2">
    <source>
        <dbReference type="SAM" id="Phobius"/>
    </source>
</evidence>
<feature type="transmembrane region" description="Helical" evidence="2">
    <location>
        <begin position="451"/>
        <end position="475"/>
    </location>
</feature>
<dbReference type="InParanoid" id="C1E8A7"/>
<dbReference type="AlphaFoldDB" id="C1E8A7"/>
<feature type="transmembrane region" description="Helical" evidence="2">
    <location>
        <begin position="418"/>
        <end position="439"/>
    </location>
</feature>
<feature type="transmembrane region" description="Helical" evidence="2">
    <location>
        <begin position="148"/>
        <end position="168"/>
    </location>
</feature>
<dbReference type="GeneID" id="8244148"/>
<dbReference type="KEGG" id="mis:MICPUN_59305"/>
<name>C1E8A7_MICCC</name>
<dbReference type="RefSeq" id="XP_002502860.1">
    <property type="nucleotide sequence ID" value="XM_002502814.1"/>
</dbReference>
<proteinExistence type="predicted"/>
<dbReference type="Proteomes" id="UP000002009">
    <property type="component" value="Chromosome 6"/>
</dbReference>
<evidence type="ECO:0000313" key="3">
    <source>
        <dbReference type="EMBL" id="ACO64118.1"/>
    </source>
</evidence>
<dbReference type="EMBL" id="CP001327">
    <property type="protein sequence ID" value="ACO64118.1"/>
    <property type="molecule type" value="Genomic_DNA"/>
</dbReference>